<feature type="region of interest" description="Disordered" evidence="1">
    <location>
        <begin position="56"/>
        <end position="138"/>
    </location>
</feature>
<feature type="compositionally biased region" description="Basic residues" evidence="1">
    <location>
        <begin position="104"/>
        <end position="115"/>
    </location>
</feature>
<feature type="region of interest" description="Disordered" evidence="1">
    <location>
        <begin position="235"/>
        <end position="282"/>
    </location>
</feature>
<gene>
    <name evidence="2" type="ORF">LSH36_543g04021</name>
</gene>
<dbReference type="AlphaFoldDB" id="A0AAD9J7Y5"/>
<sequence length="462" mass="50317">MPRHVTKTYGRSDDSSNAFDEAIRRASGRDKVFQDVSKNKASKVSTAMASSTIQRFGKTSFTSTRNNQVIEPETRKRHLEEETEGPSLFDDPFSFDSDDDGPSKPKKGMGFKRGRGTAQKAAHSSQKQANGVNSKISTKSYSKGAKNIKLSGEKSQQENICHLAVNSVNNKLTSSSDSFTISNHKHLRVDIASTNKVKKLTKKPTRAKFFTSKNATEISPGSDDHNYSVSLIASQSQTRDDHNYSQSDFSGADRDSPGDADIWGSDYDSDWDVDTGDPEVTVNSPRKKLLAAEKVKNVPADFQRRITDTASNVNSSAENDDSLSVCSSGSVKSDQTEPVMGSDDDELDTFSFKHRTVRTYGKGGSSDGHSVGSGVSEVTPSVNNMTKVVLGKEKSDSSSSQGSRTSNTTDGADMYAGLTARPAMKKFSSLEEKKREKPSKPLVRRLLTSPMKVSVTTLNLLR</sequence>
<feature type="compositionally biased region" description="Low complexity" evidence="1">
    <location>
        <begin position="85"/>
        <end position="95"/>
    </location>
</feature>
<feature type="compositionally biased region" description="Acidic residues" evidence="1">
    <location>
        <begin position="267"/>
        <end position="277"/>
    </location>
</feature>
<dbReference type="EMBL" id="JAODUP010000543">
    <property type="protein sequence ID" value="KAK2147651.1"/>
    <property type="molecule type" value="Genomic_DNA"/>
</dbReference>
<feature type="compositionally biased region" description="Basic and acidic residues" evidence="1">
    <location>
        <begin position="428"/>
        <end position="439"/>
    </location>
</feature>
<name>A0AAD9J7Y5_9ANNE</name>
<evidence type="ECO:0000313" key="2">
    <source>
        <dbReference type="EMBL" id="KAK2147651.1"/>
    </source>
</evidence>
<proteinExistence type="predicted"/>
<feature type="region of interest" description="Disordered" evidence="1">
    <location>
        <begin position="391"/>
        <end position="445"/>
    </location>
</feature>
<feature type="region of interest" description="Disordered" evidence="1">
    <location>
        <begin position="309"/>
        <end position="347"/>
    </location>
</feature>
<accession>A0AAD9J7Y5</accession>
<comment type="caution">
    <text evidence="2">The sequence shown here is derived from an EMBL/GenBank/DDBJ whole genome shotgun (WGS) entry which is preliminary data.</text>
</comment>
<evidence type="ECO:0000313" key="3">
    <source>
        <dbReference type="Proteomes" id="UP001208570"/>
    </source>
</evidence>
<feature type="compositionally biased region" description="Low complexity" evidence="1">
    <location>
        <begin position="322"/>
        <end position="333"/>
    </location>
</feature>
<protein>
    <submittedName>
        <fullName evidence="2">Uncharacterized protein</fullName>
    </submittedName>
</protein>
<evidence type="ECO:0000256" key="1">
    <source>
        <dbReference type="SAM" id="MobiDB-lite"/>
    </source>
</evidence>
<organism evidence="2 3">
    <name type="scientific">Paralvinella palmiformis</name>
    <dbReference type="NCBI Taxonomy" id="53620"/>
    <lineage>
        <taxon>Eukaryota</taxon>
        <taxon>Metazoa</taxon>
        <taxon>Spiralia</taxon>
        <taxon>Lophotrochozoa</taxon>
        <taxon>Annelida</taxon>
        <taxon>Polychaeta</taxon>
        <taxon>Sedentaria</taxon>
        <taxon>Canalipalpata</taxon>
        <taxon>Terebellida</taxon>
        <taxon>Terebelliformia</taxon>
        <taxon>Alvinellidae</taxon>
        <taxon>Paralvinella</taxon>
    </lineage>
</organism>
<feature type="compositionally biased region" description="Polar residues" evidence="1">
    <location>
        <begin position="56"/>
        <end position="69"/>
    </location>
</feature>
<feature type="compositionally biased region" description="Low complexity" evidence="1">
    <location>
        <begin position="118"/>
        <end position="129"/>
    </location>
</feature>
<dbReference type="Proteomes" id="UP001208570">
    <property type="component" value="Unassembled WGS sequence"/>
</dbReference>
<reference evidence="2" key="1">
    <citation type="journal article" date="2023" name="Mol. Biol. Evol.">
        <title>Third-Generation Sequencing Reveals the Adaptive Role of the Epigenome in Three Deep-Sea Polychaetes.</title>
        <authorList>
            <person name="Perez M."/>
            <person name="Aroh O."/>
            <person name="Sun Y."/>
            <person name="Lan Y."/>
            <person name="Juniper S.K."/>
            <person name="Young C.R."/>
            <person name="Angers B."/>
            <person name="Qian P.Y."/>
        </authorList>
    </citation>
    <scope>NUCLEOTIDE SEQUENCE</scope>
    <source>
        <strain evidence="2">P08H-3</strain>
    </source>
</reference>
<keyword evidence="3" id="KW-1185">Reference proteome</keyword>
<feature type="compositionally biased region" description="Low complexity" evidence="1">
    <location>
        <begin position="397"/>
        <end position="409"/>
    </location>
</feature>